<dbReference type="EMBL" id="JH993036">
    <property type="protein sequence ID" value="EKX39775.1"/>
    <property type="molecule type" value="Genomic_DNA"/>
</dbReference>
<organism evidence="2">
    <name type="scientific">Guillardia theta (strain CCMP2712)</name>
    <name type="common">Cryptophyte</name>
    <dbReference type="NCBI Taxonomy" id="905079"/>
    <lineage>
        <taxon>Eukaryota</taxon>
        <taxon>Cryptophyceae</taxon>
        <taxon>Pyrenomonadales</taxon>
        <taxon>Geminigeraceae</taxon>
        <taxon>Guillardia</taxon>
    </lineage>
</organism>
<dbReference type="KEGG" id="gtt:GUITHDRAFT_154285"/>
<keyword evidence="4" id="KW-1185">Reference proteome</keyword>
<evidence type="ECO:0000313" key="2">
    <source>
        <dbReference type="EMBL" id="EKX39775.1"/>
    </source>
</evidence>
<dbReference type="Proteomes" id="UP000011087">
    <property type="component" value="Unassembled WGS sequence"/>
</dbReference>
<feature type="coiled-coil region" evidence="1">
    <location>
        <begin position="138"/>
        <end position="165"/>
    </location>
</feature>
<dbReference type="RefSeq" id="XP_005826755.1">
    <property type="nucleotide sequence ID" value="XM_005826698.1"/>
</dbReference>
<protein>
    <submittedName>
        <fullName evidence="2 3">Uncharacterized protein</fullName>
    </submittedName>
</protein>
<reference evidence="2 4" key="1">
    <citation type="journal article" date="2012" name="Nature">
        <title>Algal genomes reveal evolutionary mosaicism and the fate of nucleomorphs.</title>
        <authorList>
            <consortium name="DOE Joint Genome Institute"/>
            <person name="Curtis B.A."/>
            <person name="Tanifuji G."/>
            <person name="Burki F."/>
            <person name="Gruber A."/>
            <person name="Irimia M."/>
            <person name="Maruyama S."/>
            <person name="Arias M.C."/>
            <person name="Ball S.G."/>
            <person name="Gile G.H."/>
            <person name="Hirakawa Y."/>
            <person name="Hopkins J.F."/>
            <person name="Kuo A."/>
            <person name="Rensing S.A."/>
            <person name="Schmutz J."/>
            <person name="Symeonidi A."/>
            <person name="Elias M."/>
            <person name="Eveleigh R.J."/>
            <person name="Herman E.K."/>
            <person name="Klute M.J."/>
            <person name="Nakayama T."/>
            <person name="Obornik M."/>
            <person name="Reyes-Prieto A."/>
            <person name="Armbrust E.V."/>
            <person name="Aves S.J."/>
            <person name="Beiko R.G."/>
            <person name="Coutinho P."/>
            <person name="Dacks J.B."/>
            <person name="Durnford D.G."/>
            <person name="Fast N.M."/>
            <person name="Green B.R."/>
            <person name="Grisdale C.J."/>
            <person name="Hempel F."/>
            <person name="Henrissat B."/>
            <person name="Hoppner M.P."/>
            <person name="Ishida K."/>
            <person name="Kim E."/>
            <person name="Koreny L."/>
            <person name="Kroth P.G."/>
            <person name="Liu Y."/>
            <person name="Malik S.B."/>
            <person name="Maier U.G."/>
            <person name="McRose D."/>
            <person name="Mock T."/>
            <person name="Neilson J.A."/>
            <person name="Onodera N.T."/>
            <person name="Poole A.M."/>
            <person name="Pritham E.J."/>
            <person name="Richards T.A."/>
            <person name="Rocap G."/>
            <person name="Roy S.W."/>
            <person name="Sarai C."/>
            <person name="Schaack S."/>
            <person name="Shirato S."/>
            <person name="Slamovits C.H."/>
            <person name="Spencer D.F."/>
            <person name="Suzuki S."/>
            <person name="Worden A.Z."/>
            <person name="Zauner S."/>
            <person name="Barry K."/>
            <person name="Bell C."/>
            <person name="Bharti A.K."/>
            <person name="Crow J.A."/>
            <person name="Grimwood J."/>
            <person name="Kramer R."/>
            <person name="Lindquist E."/>
            <person name="Lucas S."/>
            <person name="Salamov A."/>
            <person name="McFadden G.I."/>
            <person name="Lane C.E."/>
            <person name="Keeling P.J."/>
            <person name="Gray M.W."/>
            <person name="Grigoriev I.V."/>
            <person name="Archibald J.M."/>
        </authorList>
    </citation>
    <scope>NUCLEOTIDE SEQUENCE</scope>
    <source>
        <strain evidence="2 4">CCMP2712</strain>
    </source>
</reference>
<evidence type="ECO:0000313" key="4">
    <source>
        <dbReference type="Proteomes" id="UP000011087"/>
    </source>
</evidence>
<sequence>MAMVGRRGVSCAVSPVMSAEGTSKQLRSPALPRRQMLTSLTPLLLPSLGLILNPAASFADAAKESKEQLVGQVKLASQQMKELAEAAQVVESNWESNKVEAQKGYNSLQGSLRVSALGGIRSSCFHLYRDHVVDPAKFKNAEVKYKEIVKDLEKLNNLLLKASRDELKKEEREKIGDQCTKVEVSLNEFATITA</sequence>
<dbReference type="HOGENOM" id="CLU_1404917_0_0_1"/>
<evidence type="ECO:0000256" key="1">
    <source>
        <dbReference type="SAM" id="Coils"/>
    </source>
</evidence>
<reference evidence="3" key="3">
    <citation type="submission" date="2015-06" db="UniProtKB">
        <authorList>
            <consortium name="EnsemblProtists"/>
        </authorList>
    </citation>
    <scope>IDENTIFICATION</scope>
</reference>
<evidence type="ECO:0000313" key="3">
    <source>
        <dbReference type="EnsemblProtists" id="EKX39775"/>
    </source>
</evidence>
<reference evidence="4" key="2">
    <citation type="submission" date="2012-11" db="EMBL/GenBank/DDBJ databases">
        <authorList>
            <person name="Kuo A."/>
            <person name="Curtis B.A."/>
            <person name="Tanifuji G."/>
            <person name="Burki F."/>
            <person name="Gruber A."/>
            <person name="Irimia M."/>
            <person name="Maruyama S."/>
            <person name="Arias M.C."/>
            <person name="Ball S.G."/>
            <person name="Gile G.H."/>
            <person name="Hirakawa Y."/>
            <person name="Hopkins J.F."/>
            <person name="Rensing S.A."/>
            <person name="Schmutz J."/>
            <person name="Symeonidi A."/>
            <person name="Elias M."/>
            <person name="Eveleigh R.J."/>
            <person name="Herman E.K."/>
            <person name="Klute M.J."/>
            <person name="Nakayama T."/>
            <person name="Obornik M."/>
            <person name="Reyes-Prieto A."/>
            <person name="Armbrust E.V."/>
            <person name="Aves S.J."/>
            <person name="Beiko R.G."/>
            <person name="Coutinho P."/>
            <person name="Dacks J.B."/>
            <person name="Durnford D.G."/>
            <person name="Fast N.M."/>
            <person name="Green B.R."/>
            <person name="Grisdale C."/>
            <person name="Hempe F."/>
            <person name="Henrissat B."/>
            <person name="Hoppner M.P."/>
            <person name="Ishida K.-I."/>
            <person name="Kim E."/>
            <person name="Koreny L."/>
            <person name="Kroth P.G."/>
            <person name="Liu Y."/>
            <person name="Malik S.-B."/>
            <person name="Maier U.G."/>
            <person name="McRose D."/>
            <person name="Mock T."/>
            <person name="Neilson J.A."/>
            <person name="Onodera N.T."/>
            <person name="Poole A.M."/>
            <person name="Pritham E.J."/>
            <person name="Richards T.A."/>
            <person name="Rocap G."/>
            <person name="Roy S.W."/>
            <person name="Sarai C."/>
            <person name="Schaack S."/>
            <person name="Shirato S."/>
            <person name="Slamovits C.H."/>
            <person name="Spencer D.F."/>
            <person name="Suzuki S."/>
            <person name="Worden A.Z."/>
            <person name="Zauner S."/>
            <person name="Barry K."/>
            <person name="Bell C."/>
            <person name="Bharti A.K."/>
            <person name="Crow J.A."/>
            <person name="Grimwood J."/>
            <person name="Kramer R."/>
            <person name="Lindquist E."/>
            <person name="Lucas S."/>
            <person name="Salamov A."/>
            <person name="McFadden G.I."/>
            <person name="Lane C.E."/>
            <person name="Keeling P.J."/>
            <person name="Gray M.W."/>
            <person name="Grigoriev I.V."/>
            <person name="Archibald J.M."/>
        </authorList>
    </citation>
    <scope>NUCLEOTIDE SEQUENCE</scope>
    <source>
        <strain evidence="4">CCMP2712</strain>
    </source>
</reference>
<dbReference type="AlphaFoldDB" id="L1IVD3"/>
<feature type="coiled-coil region" evidence="1">
    <location>
        <begin position="66"/>
        <end position="93"/>
    </location>
</feature>
<keyword evidence="1" id="KW-0175">Coiled coil</keyword>
<gene>
    <name evidence="2" type="ORF">GUITHDRAFT_154285</name>
</gene>
<dbReference type="EnsemblProtists" id="EKX39775">
    <property type="protein sequence ID" value="EKX39775"/>
    <property type="gene ID" value="GUITHDRAFT_154285"/>
</dbReference>
<name>L1IVD3_GUITC</name>
<dbReference type="PaxDb" id="55529-EKX39775"/>
<dbReference type="GeneID" id="17296597"/>
<accession>L1IVD3</accession>
<proteinExistence type="predicted"/>